<accession>A0A2V4A292</accession>
<dbReference type="Proteomes" id="UP000248079">
    <property type="component" value="Unassembled WGS sequence"/>
</dbReference>
<gene>
    <name evidence="8" type="ORF">DF185_01375</name>
</gene>
<dbReference type="RefSeq" id="WP_110358930.1">
    <property type="nucleotide sequence ID" value="NZ_QFLI01000001.1"/>
</dbReference>
<dbReference type="InterPro" id="IPR015882">
    <property type="entry name" value="HEX_bac_N"/>
</dbReference>
<evidence type="ECO:0000256" key="4">
    <source>
        <dbReference type="PIRSR" id="PIRSR625705-1"/>
    </source>
</evidence>
<protein>
    <submittedName>
        <fullName evidence="8">Uncharacterized protein</fullName>
    </submittedName>
</protein>
<evidence type="ECO:0000313" key="9">
    <source>
        <dbReference type="Proteomes" id="UP000248079"/>
    </source>
</evidence>
<dbReference type="InterPro" id="IPR052764">
    <property type="entry name" value="GH20_Enzymes"/>
</dbReference>
<evidence type="ECO:0000256" key="1">
    <source>
        <dbReference type="ARBA" id="ARBA00006285"/>
    </source>
</evidence>
<dbReference type="Pfam" id="PF00728">
    <property type="entry name" value="Glyco_hydro_20"/>
    <property type="match status" value="1"/>
</dbReference>
<feature type="domain" description="Beta-hexosaminidase bacterial type N-terminal" evidence="7">
    <location>
        <begin position="24"/>
        <end position="148"/>
    </location>
</feature>
<evidence type="ECO:0000256" key="3">
    <source>
        <dbReference type="ARBA" id="ARBA00023295"/>
    </source>
</evidence>
<proteinExistence type="inferred from homology"/>
<evidence type="ECO:0000256" key="2">
    <source>
        <dbReference type="ARBA" id="ARBA00022801"/>
    </source>
</evidence>
<dbReference type="EMBL" id="QFLI01000001">
    <property type="protein sequence ID" value="PXY02771.1"/>
    <property type="molecule type" value="Genomic_DNA"/>
</dbReference>
<keyword evidence="2" id="KW-0378">Hydrolase</keyword>
<dbReference type="SUPFAM" id="SSF51445">
    <property type="entry name" value="(Trans)glycosidases"/>
    <property type="match status" value="1"/>
</dbReference>
<dbReference type="PANTHER" id="PTHR43678:SF1">
    <property type="entry name" value="BETA-N-ACETYLHEXOSAMINIDASE"/>
    <property type="match status" value="1"/>
</dbReference>
<name>A0A2V4A292_9BACT</name>
<organism evidence="8 9">
    <name type="scientific">Marinifilum breve</name>
    <dbReference type="NCBI Taxonomy" id="2184082"/>
    <lineage>
        <taxon>Bacteria</taxon>
        <taxon>Pseudomonadati</taxon>
        <taxon>Bacteroidota</taxon>
        <taxon>Bacteroidia</taxon>
        <taxon>Marinilabiliales</taxon>
        <taxon>Marinifilaceae</taxon>
    </lineage>
</organism>
<feature type="active site" description="Proton donor" evidence="4">
    <location>
        <position position="299"/>
    </location>
</feature>
<keyword evidence="9" id="KW-1185">Reference proteome</keyword>
<feature type="signal peptide" evidence="5">
    <location>
        <begin position="1"/>
        <end position="20"/>
    </location>
</feature>
<evidence type="ECO:0000259" key="7">
    <source>
        <dbReference type="Pfam" id="PF02838"/>
    </source>
</evidence>
<dbReference type="OrthoDB" id="1006965at2"/>
<dbReference type="AlphaFoldDB" id="A0A2V4A292"/>
<dbReference type="InterPro" id="IPR017853">
    <property type="entry name" value="GH"/>
</dbReference>
<dbReference type="InterPro" id="IPR029018">
    <property type="entry name" value="Hex-like_dom2"/>
</dbReference>
<dbReference type="PRINTS" id="PR00738">
    <property type="entry name" value="GLHYDRLASE20"/>
</dbReference>
<dbReference type="GO" id="GO:0004563">
    <property type="term" value="F:beta-N-acetylhexosaminidase activity"/>
    <property type="evidence" value="ECO:0007669"/>
    <property type="project" value="InterPro"/>
</dbReference>
<dbReference type="GO" id="GO:0005975">
    <property type="term" value="P:carbohydrate metabolic process"/>
    <property type="evidence" value="ECO:0007669"/>
    <property type="project" value="InterPro"/>
</dbReference>
<evidence type="ECO:0000313" key="8">
    <source>
        <dbReference type="EMBL" id="PXY02771.1"/>
    </source>
</evidence>
<dbReference type="Gene3D" id="3.30.379.10">
    <property type="entry name" value="Chitobiase/beta-hexosaminidase domain 2-like"/>
    <property type="match status" value="1"/>
</dbReference>
<sequence>MKNKTLSLAILMLCSILGMAQQQLNVIPAVQEWKYLNEEIPFETIMVQWPDNTSPKQTLLLERFKTELQSVGVHLSQQADENTLTLVFDSNYKELQDASNAYEIRFDQKSTIVASSYSGMVYATRSLLQLLAQNKYKKQLPKGIVKDYPSYEKRMVLLDVARKFFTIDEIKDFIRIMAWVKMNEFHLHLSDNSWGGYSAYRLESKLYPELTAKDGHYTWDEIDELQEFAASYGITITPEIDSPGHSLAFTNIRPDLKSDRLSPNYLDITNPDTYVFMEEILGEVIPHFYAPDFHLGTDEYRIHRIKDDSVKYVIGNTFRKYINHFNKVVKRHGKTTRIWSGFEHMPGDTEIDKDIIIDMWETSDAQDKSEKGYHFINSTHFYTYIVPGAPYYGVDNQFIYEKWTPEIFSDKAEQNLSKGSRGLMGSKMHIWNDFGPTGYTTSEIARHSLPTIVTFSEKMWGTKGSDDYLQFQKRMDQVLEIPNTQILNRSSAEEKTFCELEKELDLTKKKHIKIDSDKKYLEYPWSLEMTLKRKKSAEGNELLICSKEATIYTQLQFDFKKDKKVISKLGFAIVRANQTEGESPLTSHRPQAIVFDYQLPVDKEVNIKIVGEKGKTSLFVDNMLVGSENLQMICPLEHFGSQKDDVFPGIIKQLKARENKDH</sequence>
<dbReference type="CDD" id="cd06564">
    <property type="entry name" value="GH20_DspB_LnbB-like"/>
    <property type="match status" value="1"/>
</dbReference>
<dbReference type="Pfam" id="PF02838">
    <property type="entry name" value="Glyco_hydro_20b"/>
    <property type="match status" value="1"/>
</dbReference>
<keyword evidence="3" id="KW-0326">Glycosidase</keyword>
<evidence type="ECO:0000259" key="6">
    <source>
        <dbReference type="Pfam" id="PF00728"/>
    </source>
</evidence>
<comment type="similarity">
    <text evidence="1">Belongs to the glycosyl hydrolase 20 family.</text>
</comment>
<dbReference type="SUPFAM" id="SSF55545">
    <property type="entry name" value="beta-N-acetylhexosaminidase-like domain"/>
    <property type="match status" value="1"/>
</dbReference>
<dbReference type="InterPro" id="IPR025705">
    <property type="entry name" value="Beta_hexosaminidase_sua/sub"/>
</dbReference>
<keyword evidence="5" id="KW-0732">Signal</keyword>
<feature type="domain" description="Glycoside hydrolase family 20 catalytic" evidence="6">
    <location>
        <begin position="151"/>
        <end position="461"/>
    </location>
</feature>
<comment type="caution">
    <text evidence="8">The sequence shown here is derived from an EMBL/GenBank/DDBJ whole genome shotgun (WGS) entry which is preliminary data.</text>
</comment>
<evidence type="ECO:0000256" key="5">
    <source>
        <dbReference type="SAM" id="SignalP"/>
    </source>
</evidence>
<reference evidence="8 9" key="1">
    <citation type="submission" date="2018-05" db="EMBL/GenBank/DDBJ databases">
        <title>Marinifilum breve JC075T sp. nov., a marine bacterium isolated from Yongle Blue Hole in the South China Sea.</title>
        <authorList>
            <person name="Fu T."/>
        </authorList>
    </citation>
    <scope>NUCLEOTIDE SEQUENCE [LARGE SCALE GENOMIC DNA]</scope>
    <source>
        <strain evidence="8 9">JC075</strain>
    </source>
</reference>
<dbReference type="PANTHER" id="PTHR43678">
    <property type="entry name" value="PUTATIVE (AFU_ORTHOLOGUE AFUA_2G00640)-RELATED"/>
    <property type="match status" value="1"/>
</dbReference>
<dbReference type="Gene3D" id="3.20.20.80">
    <property type="entry name" value="Glycosidases"/>
    <property type="match status" value="1"/>
</dbReference>
<dbReference type="InterPro" id="IPR015883">
    <property type="entry name" value="Glyco_hydro_20_cat"/>
</dbReference>
<feature type="chain" id="PRO_5015879420" evidence="5">
    <location>
        <begin position="21"/>
        <end position="662"/>
    </location>
</feature>